<protein>
    <submittedName>
        <fullName evidence="2">Integrase</fullName>
    </submittedName>
</protein>
<dbReference type="InterPro" id="IPR036457">
    <property type="entry name" value="PPM-type-like_dom_sf"/>
</dbReference>
<dbReference type="Gene3D" id="3.60.40.10">
    <property type="entry name" value="PPM-type phosphatase domain"/>
    <property type="match status" value="1"/>
</dbReference>
<accession>A0ABT0FSH8</accession>
<sequence>MRVTMTSVPKRADRANEDFTCAGPTAAVLIDGAGIPGAESICRHGVAWYAARLGGCLLSLLSLAQDRGLPALLAEAIEQVTDDHRDTCDVADPISPSATVAVLRLSGGLLEYLVLGDSILVLDGAGAAPFVVCDPREVIISRSYQPAIEAAAEGGDERRRLLRDLRANRNRPGGFWLAKDDPRAAAEAIAGSRPISGLTAAVLLSNGAGRIVDRFRLADWPQVLAVLAASGPAEIIRQVREAEARHGVAADDATITYCTDLSEAADAARPAVQLMPGPRTARVPTGSRATRARRTR</sequence>
<evidence type="ECO:0000256" key="1">
    <source>
        <dbReference type="SAM" id="MobiDB-lite"/>
    </source>
</evidence>
<dbReference type="RefSeq" id="WP_242376390.1">
    <property type="nucleotide sequence ID" value="NZ_JAKRKC020000001.1"/>
</dbReference>
<dbReference type="EMBL" id="JAKRKC020000001">
    <property type="protein sequence ID" value="MCK2215297.1"/>
    <property type="molecule type" value="Genomic_DNA"/>
</dbReference>
<evidence type="ECO:0000313" key="2">
    <source>
        <dbReference type="EMBL" id="MCK2215297.1"/>
    </source>
</evidence>
<comment type="caution">
    <text evidence="2">The sequence shown here is derived from an EMBL/GenBank/DDBJ whole genome shotgun (WGS) entry which is preliminary data.</text>
</comment>
<dbReference type="SUPFAM" id="SSF81606">
    <property type="entry name" value="PP2C-like"/>
    <property type="match status" value="1"/>
</dbReference>
<gene>
    <name evidence="2" type="ORF">MF672_016085</name>
</gene>
<evidence type="ECO:0000313" key="3">
    <source>
        <dbReference type="Proteomes" id="UP001317259"/>
    </source>
</evidence>
<dbReference type="Proteomes" id="UP001317259">
    <property type="component" value="Unassembled WGS sequence"/>
</dbReference>
<feature type="region of interest" description="Disordered" evidence="1">
    <location>
        <begin position="276"/>
        <end position="296"/>
    </location>
</feature>
<reference evidence="2 3" key="1">
    <citation type="submission" date="2022-04" db="EMBL/GenBank/DDBJ databases">
        <title>Genome draft of Actinomadura sp. ATCC 31491.</title>
        <authorList>
            <person name="Shi X."/>
            <person name="Du Y."/>
        </authorList>
    </citation>
    <scope>NUCLEOTIDE SEQUENCE [LARGE SCALE GENOMIC DNA]</scope>
    <source>
        <strain evidence="2 3">ATCC 31491</strain>
    </source>
</reference>
<keyword evidence="3" id="KW-1185">Reference proteome</keyword>
<name>A0ABT0FSH8_9ACTN</name>
<organism evidence="2 3">
    <name type="scientific">Actinomadura luzonensis</name>
    <dbReference type="NCBI Taxonomy" id="2805427"/>
    <lineage>
        <taxon>Bacteria</taxon>
        <taxon>Bacillati</taxon>
        <taxon>Actinomycetota</taxon>
        <taxon>Actinomycetes</taxon>
        <taxon>Streptosporangiales</taxon>
        <taxon>Thermomonosporaceae</taxon>
        <taxon>Actinomadura</taxon>
    </lineage>
</organism>
<proteinExistence type="predicted"/>